<dbReference type="CDD" id="cd00009">
    <property type="entry name" value="AAA"/>
    <property type="match status" value="1"/>
</dbReference>
<evidence type="ECO:0000259" key="10">
    <source>
        <dbReference type="PROSITE" id="PS50045"/>
    </source>
</evidence>
<keyword evidence="3" id="KW-0067">ATP-binding</keyword>
<dbReference type="Pfam" id="PF00072">
    <property type="entry name" value="Response_reg"/>
    <property type="match status" value="1"/>
</dbReference>
<dbReference type="InterPro" id="IPR058031">
    <property type="entry name" value="AAA_lid_NorR"/>
</dbReference>
<evidence type="ECO:0000259" key="11">
    <source>
        <dbReference type="PROSITE" id="PS50110"/>
    </source>
</evidence>
<evidence type="ECO:0000256" key="6">
    <source>
        <dbReference type="ARBA" id="ARBA00023125"/>
    </source>
</evidence>
<dbReference type="RefSeq" id="WP_089067808.1">
    <property type="nucleotide sequence ID" value="NZ_CP022358.1"/>
</dbReference>
<dbReference type="Pfam" id="PF00158">
    <property type="entry name" value="Sigma54_activat"/>
    <property type="match status" value="1"/>
</dbReference>
<dbReference type="SMART" id="SM00448">
    <property type="entry name" value="REC"/>
    <property type="match status" value="1"/>
</dbReference>
<proteinExistence type="predicted"/>
<dbReference type="Pfam" id="PF25601">
    <property type="entry name" value="AAA_lid_14"/>
    <property type="match status" value="1"/>
</dbReference>
<keyword evidence="2" id="KW-0547">Nucleotide-binding</keyword>
<dbReference type="InterPro" id="IPR009057">
    <property type="entry name" value="Homeodomain-like_sf"/>
</dbReference>
<dbReference type="AlphaFoldDB" id="A0A220UN45"/>
<keyword evidence="6" id="KW-0238">DNA-binding</keyword>
<feature type="domain" description="Response regulatory" evidence="11">
    <location>
        <begin position="4"/>
        <end position="118"/>
    </location>
</feature>
<dbReference type="FunFam" id="1.10.8.60:FF:000120">
    <property type="entry name" value="Sigma-54-dependent Fis family transcriptional regulator"/>
    <property type="match status" value="1"/>
</dbReference>
<dbReference type="KEGG" id="sbj:CF168_10600"/>
<dbReference type="SUPFAM" id="SSF52540">
    <property type="entry name" value="P-loop containing nucleoside triphosphate hydrolases"/>
    <property type="match status" value="1"/>
</dbReference>
<keyword evidence="13" id="KW-1185">Reference proteome</keyword>
<gene>
    <name evidence="12" type="ORF">CF168_10600</name>
</gene>
<evidence type="ECO:0000256" key="4">
    <source>
        <dbReference type="ARBA" id="ARBA00023012"/>
    </source>
</evidence>
<dbReference type="CDD" id="cd17572">
    <property type="entry name" value="REC_NtrC1-like"/>
    <property type="match status" value="1"/>
</dbReference>
<feature type="region of interest" description="Disordered" evidence="9">
    <location>
        <begin position="407"/>
        <end position="441"/>
    </location>
</feature>
<feature type="modified residue" description="4-aspartylphosphate" evidence="8">
    <location>
        <position position="53"/>
    </location>
</feature>
<dbReference type="InterPro" id="IPR025943">
    <property type="entry name" value="Sigma_54_int_dom_ATP-bd_2"/>
</dbReference>
<evidence type="ECO:0000313" key="12">
    <source>
        <dbReference type="EMBL" id="ASK69282.1"/>
    </source>
</evidence>
<evidence type="ECO:0000256" key="3">
    <source>
        <dbReference type="ARBA" id="ARBA00022840"/>
    </source>
</evidence>
<dbReference type="InterPro" id="IPR003593">
    <property type="entry name" value="AAA+_ATPase"/>
</dbReference>
<organism evidence="12 13">
    <name type="scientific">Shewanella bicestrii</name>
    <dbReference type="NCBI Taxonomy" id="2018305"/>
    <lineage>
        <taxon>Bacteria</taxon>
        <taxon>Pseudomonadati</taxon>
        <taxon>Pseudomonadota</taxon>
        <taxon>Gammaproteobacteria</taxon>
        <taxon>Alteromonadales</taxon>
        <taxon>Shewanellaceae</taxon>
        <taxon>Shewanella</taxon>
    </lineage>
</organism>
<dbReference type="PROSITE" id="PS00688">
    <property type="entry name" value="SIGMA54_INTERACT_3"/>
    <property type="match status" value="1"/>
</dbReference>
<dbReference type="Gene3D" id="1.10.10.60">
    <property type="entry name" value="Homeodomain-like"/>
    <property type="match status" value="1"/>
</dbReference>
<dbReference type="SUPFAM" id="SSF52172">
    <property type="entry name" value="CheY-like"/>
    <property type="match status" value="1"/>
</dbReference>
<keyword evidence="1 8" id="KW-0597">Phosphoprotein</keyword>
<feature type="compositionally biased region" description="Polar residues" evidence="9">
    <location>
        <begin position="407"/>
        <end position="424"/>
    </location>
</feature>
<keyword evidence="7" id="KW-0804">Transcription</keyword>
<dbReference type="Proteomes" id="UP000198367">
    <property type="component" value="Chromosome"/>
</dbReference>
<dbReference type="InterPro" id="IPR001789">
    <property type="entry name" value="Sig_transdc_resp-reg_receiver"/>
</dbReference>
<dbReference type="InterPro" id="IPR002197">
    <property type="entry name" value="HTH_Fis"/>
</dbReference>
<dbReference type="InterPro" id="IPR002078">
    <property type="entry name" value="Sigma_54_int"/>
</dbReference>
<dbReference type="PROSITE" id="PS00676">
    <property type="entry name" value="SIGMA54_INTERACT_2"/>
    <property type="match status" value="1"/>
</dbReference>
<evidence type="ECO:0000256" key="5">
    <source>
        <dbReference type="ARBA" id="ARBA00023015"/>
    </source>
</evidence>
<evidence type="ECO:0000256" key="9">
    <source>
        <dbReference type="SAM" id="MobiDB-lite"/>
    </source>
</evidence>
<dbReference type="Gene3D" id="1.10.8.60">
    <property type="match status" value="1"/>
</dbReference>
<evidence type="ECO:0000256" key="1">
    <source>
        <dbReference type="ARBA" id="ARBA00022553"/>
    </source>
</evidence>
<dbReference type="PANTHER" id="PTHR32071:SF117">
    <property type="entry name" value="PTS-DEPENDENT DIHYDROXYACETONE KINASE OPERON REGULATORY PROTEIN-RELATED"/>
    <property type="match status" value="1"/>
</dbReference>
<keyword evidence="5" id="KW-0805">Transcription regulation</keyword>
<keyword evidence="4" id="KW-0902">Two-component regulatory system</keyword>
<dbReference type="InterPro" id="IPR027417">
    <property type="entry name" value="P-loop_NTPase"/>
</dbReference>
<evidence type="ECO:0000256" key="7">
    <source>
        <dbReference type="ARBA" id="ARBA00023163"/>
    </source>
</evidence>
<evidence type="ECO:0000256" key="8">
    <source>
        <dbReference type="PROSITE-ProRule" id="PRU00169"/>
    </source>
</evidence>
<dbReference type="FunFam" id="3.40.50.300:FF:000006">
    <property type="entry name" value="DNA-binding transcriptional regulator NtrC"/>
    <property type="match status" value="1"/>
</dbReference>
<protein>
    <submittedName>
        <fullName evidence="12">Sigma-54-dependent Fis family transcriptional regulator</fullName>
    </submittedName>
</protein>
<dbReference type="GO" id="GO:0005524">
    <property type="term" value="F:ATP binding"/>
    <property type="evidence" value="ECO:0007669"/>
    <property type="project" value="UniProtKB-KW"/>
</dbReference>
<feature type="domain" description="Sigma-54 factor interaction" evidence="10">
    <location>
        <begin position="142"/>
        <end position="371"/>
    </location>
</feature>
<dbReference type="SMART" id="SM00382">
    <property type="entry name" value="AAA"/>
    <property type="match status" value="1"/>
</dbReference>
<dbReference type="EMBL" id="CP022358">
    <property type="protein sequence ID" value="ASK69282.1"/>
    <property type="molecule type" value="Genomic_DNA"/>
</dbReference>
<dbReference type="GO" id="GO:0000160">
    <property type="term" value="P:phosphorelay signal transduction system"/>
    <property type="evidence" value="ECO:0007669"/>
    <property type="project" value="UniProtKB-KW"/>
</dbReference>
<evidence type="ECO:0000313" key="13">
    <source>
        <dbReference type="Proteomes" id="UP000198367"/>
    </source>
</evidence>
<dbReference type="GO" id="GO:0006355">
    <property type="term" value="P:regulation of DNA-templated transcription"/>
    <property type="evidence" value="ECO:0007669"/>
    <property type="project" value="InterPro"/>
</dbReference>
<evidence type="ECO:0000256" key="2">
    <source>
        <dbReference type="ARBA" id="ARBA00022741"/>
    </source>
</evidence>
<accession>A0A220UN45</accession>
<dbReference type="PROSITE" id="PS50045">
    <property type="entry name" value="SIGMA54_INTERACT_4"/>
    <property type="match status" value="1"/>
</dbReference>
<reference evidence="12 13" key="1">
    <citation type="submission" date="2017-07" db="EMBL/GenBank/DDBJ databases">
        <title>Phenotypical and genomic characterization of a clinical isolate of Shewanella bicestrii sp. nov. producing an extended-spectrum beta-lactamase and a new oxacillinase variant.</title>
        <authorList>
            <person name="Jousset A.B."/>
            <person name="Bonnin R.A."/>
            <person name="Girlich D."/>
            <person name="Dabos L."/>
            <person name="Potron A."/>
            <person name="Dortet L."/>
            <person name="Glaser P."/>
            <person name="Naas T."/>
        </authorList>
    </citation>
    <scope>NUCLEOTIDE SEQUENCE [LARGE SCALE GENOMIC DNA]</scope>
    <source>
        <strain evidence="12 13">JAB-1</strain>
    </source>
</reference>
<dbReference type="InterPro" id="IPR011006">
    <property type="entry name" value="CheY-like_superfamily"/>
</dbReference>
<sequence length="502" mass="56108">MNYSALLVEDSLSLSALYTEYLRAEDIKVTHAHCGADALSELSNWQPDLLILDIKLPDMSGLDILKQVQQRYPHISTIMITAHGSIDIAIDAMRSGAFDFLVKPFDSKRLSITVRNALKQKQLLELVTQYENSLPKGHYQGFIGDSLAMQSVYKTIDCVANSKASVFIMGESGTGKEVCAQAIHQVGNRADKPFIALNCASIPKDLIESEIFGHCKGAFTGAHSNRDGAATRADGGTLFLDEICEMDLELQSKLLRFIQTGTFQRVGGSKEEHVDIRFISATNREPWEEVKLGHFREDLFYRLHVIPIELPPLRARGSDVLLLAKQLLKTYSKEEGKQFVDFNPQAASMLQAYDWPGNVRQLQNVIRQIVVLNDASHVEPSMFPAPLKQASQLRSNQQVHTNMLSQNSAKTETHTQPNNPQNIDNAIPRISSDLVPEPTPEAHPHIQEMRIQPLWLTEKQTIEGAIALCDGNVPKAAALLDISPSTIYRKRMTWEEQEERST</sequence>
<dbReference type="Gene3D" id="3.40.50.300">
    <property type="entry name" value="P-loop containing nucleotide triphosphate hydrolases"/>
    <property type="match status" value="1"/>
</dbReference>
<dbReference type="PANTHER" id="PTHR32071">
    <property type="entry name" value="TRANSCRIPTIONAL REGULATORY PROTEIN"/>
    <property type="match status" value="1"/>
</dbReference>
<name>A0A220UN45_9GAMM</name>
<dbReference type="GO" id="GO:0043565">
    <property type="term" value="F:sequence-specific DNA binding"/>
    <property type="evidence" value="ECO:0007669"/>
    <property type="project" value="InterPro"/>
</dbReference>
<dbReference type="InterPro" id="IPR025944">
    <property type="entry name" value="Sigma_54_int_dom_CS"/>
</dbReference>
<dbReference type="SUPFAM" id="SSF46689">
    <property type="entry name" value="Homeodomain-like"/>
    <property type="match status" value="1"/>
</dbReference>
<dbReference type="Pfam" id="PF02954">
    <property type="entry name" value="HTH_8"/>
    <property type="match status" value="1"/>
</dbReference>
<dbReference type="PROSITE" id="PS50110">
    <property type="entry name" value="RESPONSE_REGULATORY"/>
    <property type="match status" value="1"/>
</dbReference>
<dbReference type="Gene3D" id="3.40.50.2300">
    <property type="match status" value="1"/>
</dbReference>